<name>A0ABT0Q5V7_9RHOB</name>
<dbReference type="Proteomes" id="UP001203880">
    <property type="component" value="Unassembled WGS sequence"/>
</dbReference>
<reference evidence="2" key="1">
    <citation type="submission" date="2022-05" db="EMBL/GenBank/DDBJ databases">
        <authorList>
            <person name="Park J.-S."/>
        </authorList>
    </citation>
    <scope>NUCLEOTIDE SEQUENCE</scope>
    <source>
        <strain evidence="2">2012CJ41-6</strain>
    </source>
</reference>
<dbReference type="InterPro" id="IPR050194">
    <property type="entry name" value="Glycosyltransferase_grp1"/>
</dbReference>
<dbReference type="CDD" id="cd03801">
    <property type="entry name" value="GT4_PimA-like"/>
    <property type="match status" value="1"/>
</dbReference>
<dbReference type="EMBL" id="JAMFMB010000025">
    <property type="protein sequence ID" value="MCL6285256.1"/>
    <property type="molecule type" value="Genomic_DNA"/>
</dbReference>
<protein>
    <submittedName>
        <fullName evidence="2">Glycosyltransferase family 4 protein</fullName>
    </submittedName>
</protein>
<sequence length="526" mass="59836">MKILLYNWAQFDSAVMAGGGVTLYLRNVIEELLKRDDVEVYFLSSGARYGLFRRRPAIHQTASAYKHPRLKTFTLVNSPIKAPAHDSFYSISTWLRDTTTSDLIRDFINQNGPFDAFHIHNLEGVSANVLSLEKGPNLKRLFYTFHNYMPVCPQIELLYNEKSLCTDYHDGTRCVGCLGHQNNMHDLIAMERIGGFIKGRGLAGHPVGGLLFDVFSGTRSYIRAARNMARDLAHGLRTRFRYWHLRPRHEPGHRQSWRPDAETPPLHVMPLSPPAVSGDAYRQWREANGEALHRHADGIFAVSDLCRETALRFLPAQTRIETLPLPMDIEVSPQERNTLRAKRPESDGITLSFIGYAIPSKGLPFLIDALMQIDDPFYKENVDLLVVARIDPRLNRQLQQLRTKFRSVQILPGYARNQLSALSQKVDLNIVPSIWWETFNQVTVEMGLLGVPSLVSDRVGAKQTISTPEHFVFEAENIADFMSKLTPLVKNPGLRARFFDKPLQIPTMRDHVNLLIEHYAGEETKS</sequence>
<dbReference type="PANTHER" id="PTHR45947:SF3">
    <property type="entry name" value="SULFOQUINOVOSYL TRANSFERASE SQD2"/>
    <property type="match status" value="1"/>
</dbReference>
<feature type="region of interest" description="Disordered" evidence="1">
    <location>
        <begin position="250"/>
        <end position="272"/>
    </location>
</feature>
<dbReference type="Gene3D" id="3.40.50.2000">
    <property type="entry name" value="Glycogen Phosphorylase B"/>
    <property type="match status" value="2"/>
</dbReference>
<dbReference type="RefSeq" id="WP_249711863.1">
    <property type="nucleotide sequence ID" value="NZ_JAMFMB010000025.1"/>
</dbReference>
<gene>
    <name evidence="2" type="ORF">M3P21_17140</name>
</gene>
<dbReference type="Pfam" id="PF13692">
    <property type="entry name" value="Glyco_trans_1_4"/>
    <property type="match status" value="1"/>
</dbReference>
<accession>A0ABT0Q5V7</accession>
<comment type="caution">
    <text evidence="2">The sequence shown here is derived from an EMBL/GenBank/DDBJ whole genome shotgun (WGS) entry which is preliminary data.</text>
</comment>
<feature type="compositionally biased region" description="Basic and acidic residues" evidence="1">
    <location>
        <begin position="250"/>
        <end position="261"/>
    </location>
</feature>
<evidence type="ECO:0000256" key="1">
    <source>
        <dbReference type="SAM" id="MobiDB-lite"/>
    </source>
</evidence>
<proteinExistence type="predicted"/>
<dbReference type="PANTHER" id="PTHR45947">
    <property type="entry name" value="SULFOQUINOVOSYL TRANSFERASE SQD2"/>
    <property type="match status" value="1"/>
</dbReference>
<evidence type="ECO:0000313" key="2">
    <source>
        <dbReference type="EMBL" id="MCL6285256.1"/>
    </source>
</evidence>
<keyword evidence="3" id="KW-1185">Reference proteome</keyword>
<organism evidence="2 3">
    <name type="scientific">Ruegeria spongiae</name>
    <dbReference type="NCBI Taxonomy" id="2942209"/>
    <lineage>
        <taxon>Bacteria</taxon>
        <taxon>Pseudomonadati</taxon>
        <taxon>Pseudomonadota</taxon>
        <taxon>Alphaproteobacteria</taxon>
        <taxon>Rhodobacterales</taxon>
        <taxon>Roseobacteraceae</taxon>
        <taxon>Ruegeria</taxon>
    </lineage>
</organism>
<dbReference type="SUPFAM" id="SSF53756">
    <property type="entry name" value="UDP-Glycosyltransferase/glycogen phosphorylase"/>
    <property type="match status" value="1"/>
</dbReference>
<evidence type="ECO:0000313" key="3">
    <source>
        <dbReference type="Proteomes" id="UP001203880"/>
    </source>
</evidence>